<gene>
    <name evidence="8" type="ORF">EAS56_28965</name>
    <name evidence="7" type="ORF">XH91_35060</name>
</gene>
<protein>
    <submittedName>
        <fullName evidence="7">NAD(P)/FAD-dependent oxidoreductase</fullName>
    </submittedName>
</protein>
<comment type="cofactor">
    <cofactor evidence="1">
        <name>FAD</name>
        <dbReference type="ChEBI" id="CHEBI:57692"/>
    </cofactor>
</comment>
<evidence type="ECO:0000313" key="7">
    <source>
        <dbReference type="EMBL" id="QAU50641.1"/>
    </source>
</evidence>
<sequence>MMTERCRIVIVGGGHAGGRLAQLLSRGPDRVHVTLVGAEPIYPYERPPLSKGVLLGTSGLDDCVLWKPNDPVWERVETHLGVAVEDVDRVRKNIRLSDGKVIRYDRLVLATGSRVRGFPVQGSQLRGVFSLRSYADAQTVSKYFLASNRVAVVGGGFIGLEVAAAAAQRGIQPRVIEASDRLLSRLVPRLVADRLAETHLHAGVQLTYGAMVERFVSNGHGSLKRAVLSNGDAVDCSVAVVAVGVEPEISLAIGAGLEIDIGVITNEQLRTSDPNIFACGDIAAFWHPLYQRHIRLESWQNAEDHARILAAVLLGEEVTAPSVPFFWSDQYDLSLQIMGLPHLGTSTRRKPTASGSAILLHCDALERLVGATAIGPTALIGRELRKMRQLIASRAICNSVTLDGAELEVVAG</sequence>
<dbReference type="Gene3D" id="3.50.50.60">
    <property type="entry name" value="FAD/NAD(P)-binding domain"/>
    <property type="match status" value="2"/>
</dbReference>
<keyword evidence="7" id="KW-0614">Plasmid</keyword>
<dbReference type="SUPFAM" id="SSF55424">
    <property type="entry name" value="FAD/NAD-linked reductases, dimerisation (C-terminal) domain"/>
    <property type="match status" value="1"/>
</dbReference>
<evidence type="ECO:0000256" key="1">
    <source>
        <dbReference type="ARBA" id="ARBA00001974"/>
    </source>
</evidence>
<reference evidence="8 10" key="2">
    <citation type="submission" date="2018-10" db="EMBL/GenBank/DDBJ databases">
        <title>Bradyrhizobium sp. nov., effective nodules isolated from peanut in China.</title>
        <authorList>
            <person name="Li Y."/>
        </authorList>
    </citation>
    <scope>NUCLEOTIDE SEQUENCE [LARGE SCALE GENOMIC DNA]</scope>
    <source>
        <strain evidence="8 10">CCBAU 53426</strain>
    </source>
</reference>
<feature type="domain" description="FAD/NAD(P)-binding" evidence="5">
    <location>
        <begin position="7"/>
        <end position="306"/>
    </location>
</feature>
<dbReference type="InterPro" id="IPR028202">
    <property type="entry name" value="Reductase_C"/>
</dbReference>
<reference evidence="7 9" key="1">
    <citation type="submission" date="2018-06" db="EMBL/GenBank/DDBJ databases">
        <title>Comparative genomics of rhizobia nodulating Arachis hypogaea in China.</title>
        <authorList>
            <person name="Li Y."/>
        </authorList>
    </citation>
    <scope>NUCLEOTIDE SEQUENCE [LARGE SCALE GENOMIC DNA]</scope>
    <source>
        <strain evidence="7 9">CCBAU 51670</strain>
        <plasmid evidence="7 9">unnamed1</plasmid>
    </source>
</reference>
<dbReference type="KEGG" id="bgz:XH91_35060"/>
<keyword evidence="4" id="KW-0560">Oxidoreductase</keyword>
<dbReference type="Proteomes" id="UP000290401">
    <property type="component" value="Unassembled WGS sequence"/>
</dbReference>
<dbReference type="GO" id="GO:0016651">
    <property type="term" value="F:oxidoreductase activity, acting on NAD(P)H"/>
    <property type="evidence" value="ECO:0007669"/>
    <property type="project" value="TreeGrafter"/>
</dbReference>
<dbReference type="PANTHER" id="PTHR43557:SF2">
    <property type="entry name" value="RIESKE DOMAIN-CONTAINING PROTEIN-RELATED"/>
    <property type="match status" value="1"/>
</dbReference>
<accession>A0AAE5X8J1</accession>
<dbReference type="InterPro" id="IPR023753">
    <property type="entry name" value="FAD/NAD-binding_dom"/>
</dbReference>
<name>A0AAE5X8J1_9BRAD</name>
<proteinExistence type="predicted"/>
<evidence type="ECO:0000313" key="9">
    <source>
        <dbReference type="Proteomes" id="UP000288972"/>
    </source>
</evidence>
<keyword evidence="2" id="KW-0285">Flavoprotein</keyword>
<dbReference type="Pfam" id="PF14759">
    <property type="entry name" value="Reductase_C"/>
    <property type="match status" value="1"/>
</dbReference>
<dbReference type="InterPro" id="IPR016156">
    <property type="entry name" value="FAD/NAD-linked_Rdtase_dimer_sf"/>
</dbReference>
<dbReference type="Proteomes" id="UP000288972">
    <property type="component" value="Plasmid unnamed1"/>
</dbReference>
<organism evidence="7 9">
    <name type="scientific">Bradyrhizobium guangzhouense</name>
    <dbReference type="NCBI Taxonomy" id="1325095"/>
    <lineage>
        <taxon>Bacteria</taxon>
        <taxon>Pseudomonadati</taxon>
        <taxon>Pseudomonadota</taxon>
        <taxon>Alphaproteobacteria</taxon>
        <taxon>Hyphomicrobiales</taxon>
        <taxon>Nitrobacteraceae</taxon>
        <taxon>Bradyrhizobium</taxon>
    </lineage>
</organism>
<evidence type="ECO:0000259" key="6">
    <source>
        <dbReference type="Pfam" id="PF14759"/>
    </source>
</evidence>
<dbReference type="PRINTS" id="PR00368">
    <property type="entry name" value="FADPNR"/>
</dbReference>
<dbReference type="Gene3D" id="3.30.390.30">
    <property type="match status" value="1"/>
</dbReference>
<dbReference type="PRINTS" id="PR00411">
    <property type="entry name" value="PNDRDTASEI"/>
</dbReference>
<evidence type="ECO:0000256" key="2">
    <source>
        <dbReference type="ARBA" id="ARBA00022630"/>
    </source>
</evidence>
<dbReference type="SUPFAM" id="SSF51905">
    <property type="entry name" value="FAD/NAD(P)-binding domain"/>
    <property type="match status" value="1"/>
</dbReference>
<feature type="domain" description="Reductase C-terminal" evidence="6">
    <location>
        <begin position="325"/>
        <end position="396"/>
    </location>
</feature>
<dbReference type="AlphaFoldDB" id="A0AAE5X8J1"/>
<dbReference type="InterPro" id="IPR050446">
    <property type="entry name" value="FAD-oxidoreductase/Apoptosis"/>
</dbReference>
<evidence type="ECO:0000256" key="4">
    <source>
        <dbReference type="ARBA" id="ARBA00023002"/>
    </source>
</evidence>
<dbReference type="InterPro" id="IPR036188">
    <property type="entry name" value="FAD/NAD-bd_sf"/>
</dbReference>
<evidence type="ECO:0000313" key="10">
    <source>
        <dbReference type="Proteomes" id="UP000290401"/>
    </source>
</evidence>
<dbReference type="EMBL" id="RDQZ01000031">
    <property type="protein sequence ID" value="RXH08495.1"/>
    <property type="molecule type" value="Genomic_DNA"/>
</dbReference>
<keyword evidence="3" id="KW-0274">FAD</keyword>
<dbReference type="GO" id="GO:0005737">
    <property type="term" value="C:cytoplasm"/>
    <property type="evidence" value="ECO:0007669"/>
    <property type="project" value="TreeGrafter"/>
</dbReference>
<evidence type="ECO:0000259" key="5">
    <source>
        <dbReference type="Pfam" id="PF07992"/>
    </source>
</evidence>
<dbReference type="Pfam" id="PF07992">
    <property type="entry name" value="Pyr_redox_2"/>
    <property type="match status" value="1"/>
</dbReference>
<keyword evidence="10" id="KW-1185">Reference proteome</keyword>
<evidence type="ECO:0000256" key="3">
    <source>
        <dbReference type="ARBA" id="ARBA00022827"/>
    </source>
</evidence>
<evidence type="ECO:0000313" key="8">
    <source>
        <dbReference type="EMBL" id="RXH08495.1"/>
    </source>
</evidence>
<geneLocation type="plasmid" evidence="7 9">
    <name>unnamed1</name>
</geneLocation>
<dbReference type="EMBL" id="CP030054">
    <property type="protein sequence ID" value="QAU50641.1"/>
    <property type="molecule type" value="Genomic_DNA"/>
</dbReference>
<dbReference type="PANTHER" id="PTHR43557">
    <property type="entry name" value="APOPTOSIS-INDUCING FACTOR 1"/>
    <property type="match status" value="1"/>
</dbReference>